<evidence type="ECO:0000313" key="4">
    <source>
        <dbReference type="Proteomes" id="UP000659654"/>
    </source>
</evidence>
<feature type="compositionally biased region" description="Basic and acidic residues" evidence="1">
    <location>
        <begin position="1"/>
        <end position="19"/>
    </location>
</feature>
<evidence type="ECO:0000313" key="2">
    <source>
        <dbReference type="EMBL" id="CAD5226805.1"/>
    </source>
</evidence>
<feature type="region of interest" description="Disordered" evidence="1">
    <location>
        <begin position="1"/>
        <end position="72"/>
    </location>
</feature>
<evidence type="ECO:0000313" key="5">
    <source>
        <dbReference type="WBParaSite" id="BXY_0754300.1"/>
    </source>
</evidence>
<reference evidence="2" key="2">
    <citation type="submission" date="2020-09" db="EMBL/GenBank/DDBJ databases">
        <authorList>
            <person name="Kikuchi T."/>
        </authorList>
    </citation>
    <scope>NUCLEOTIDE SEQUENCE</scope>
    <source>
        <strain evidence="2">Ka4C1</strain>
    </source>
</reference>
<keyword evidence="4" id="KW-1185">Reference proteome</keyword>
<accession>A0A1I7S3G2</accession>
<name>A0A1I7S3G2_BURXY</name>
<dbReference type="Proteomes" id="UP000659654">
    <property type="component" value="Unassembled WGS sequence"/>
</dbReference>
<proteinExistence type="predicted"/>
<reference evidence="5" key="1">
    <citation type="submission" date="2016-11" db="UniProtKB">
        <authorList>
            <consortium name="WormBaseParasite"/>
        </authorList>
    </citation>
    <scope>IDENTIFICATION</scope>
</reference>
<feature type="compositionally biased region" description="Basic and acidic residues" evidence="1">
    <location>
        <begin position="40"/>
        <end position="63"/>
    </location>
</feature>
<evidence type="ECO:0000256" key="1">
    <source>
        <dbReference type="SAM" id="MobiDB-lite"/>
    </source>
</evidence>
<dbReference type="WBParaSite" id="BXY_0754300.1">
    <property type="protein sequence ID" value="BXY_0754300.1"/>
    <property type="gene ID" value="BXY_0754300"/>
</dbReference>
<dbReference type="Proteomes" id="UP000582659">
    <property type="component" value="Unassembled WGS sequence"/>
</dbReference>
<dbReference type="AlphaFoldDB" id="A0A1I7S3G2"/>
<protein>
    <submittedName>
        <fullName evidence="2">(pine wood nematode) hypothetical protein</fullName>
    </submittedName>
</protein>
<evidence type="ECO:0000313" key="3">
    <source>
        <dbReference type="Proteomes" id="UP000095284"/>
    </source>
</evidence>
<dbReference type="EMBL" id="CAJFCV020000004">
    <property type="protein sequence ID" value="CAG9116287.1"/>
    <property type="molecule type" value="Genomic_DNA"/>
</dbReference>
<gene>
    <name evidence="2" type="ORF">BXYJ_LOCUS9350</name>
</gene>
<organism evidence="3 5">
    <name type="scientific">Bursaphelenchus xylophilus</name>
    <name type="common">Pinewood nematode worm</name>
    <name type="synonym">Aphelenchoides xylophilus</name>
    <dbReference type="NCBI Taxonomy" id="6326"/>
    <lineage>
        <taxon>Eukaryota</taxon>
        <taxon>Metazoa</taxon>
        <taxon>Ecdysozoa</taxon>
        <taxon>Nematoda</taxon>
        <taxon>Chromadorea</taxon>
        <taxon>Rhabditida</taxon>
        <taxon>Tylenchina</taxon>
        <taxon>Tylenchomorpha</taxon>
        <taxon>Aphelenchoidea</taxon>
        <taxon>Aphelenchoididae</taxon>
        <taxon>Bursaphelenchus</taxon>
    </lineage>
</organism>
<dbReference type="Proteomes" id="UP000095284">
    <property type="component" value="Unplaced"/>
</dbReference>
<sequence>METCSREDSADKKDAKRNNEAPTKQALRAFDVLLNNKKKERGDYAMESKGKEEGEDRAKKRSDAVPTEADIS</sequence>
<dbReference type="EMBL" id="CAJFDI010000004">
    <property type="protein sequence ID" value="CAD5226805.1"/>
    <property type="molecule type" value="Genomic_DNA"/>
</dbReference>